<reference evidence="11 12" key="1">
    <citation type="submission" date="2017-09" db="EMBL/GenBank/DDBJ databases">
        <title>Evaluation of Pacific Biosciences Sequencing Technology to Finishing C. thermocellum Genome Sequences.</title>
        <authorList>
            <person name="Brown S."/>
        </authorList>
    </citation>
    <scope>NUCLEOTIDE SEQUENCE [LARGE SCALE GENOMIC DNA]</scope>
    <source>
        <strain evidence="11 12">AD2</strain>
    </source>
</reference>
<evidence type="ECO:0000256" key="5">
    <source>
        <dbReference type="ARBA" id="ARBA00023210"/>
    </source>
</evidence>
<comment type="subcellular location">
    <subcellularLocation>
        <location evidence="1">Cytoplasm</location>
    </subcellularLocation>
</comment>
<feature type="coiled-coil region" evidence="10">
    <location>
        <begin position="65"/>
        <end position="134"/>
    </location>
</feature>
<dbReference type="GO" id="GO:0032153">
    <property type="term" value="C:cell division site"/>
    <property type="evidence" value="ECO:0007669"/>
    <property type="project" value="TreeGrafter"/>
</dbReference>
<dbReference type="AlphaFoldDB" id="A0AB36TMR7"/>
<keyword evidence="4 11" id="KW-0132">Cell division</keyword>
<evidence type="ECO:0000256" key="3">
    <source>
        <dbReference type="ARBA" id="ARBA00022490"/>
    </source>
</evidence>
<evidence type="ECO:0000256" key="10">
    <source>
        <dbReference type="SAM" id="Coils"/>
    </source>
</evidence>
<dbReference type="EMBL" id="PDBW01000001">
    <property type="protein sequence ID" value="PFH04045.1"/>
    <property type="molecule type" value="Genomic_DNA"/>
</dbReference>
<accession>A0AB36TMR7</accession>
<evidence type="ECO:0000256" key="8">
    <source>
        <dbReference type="ARBA" id="ARBA00026068"/>
    </source>
</evidence>
<evidence type="ECO:0000256" key="7">
    <source>
        <dbReference type="ARBA" id="ARBA00024910"/>
    </source>
</evidence>
<dbReference type="GeneID" id="35805049"/>
<dbReference type="SUPFAM" id="SSF102829">
    <property type="entry name" value="Cell division protein ZapA-like"/>
    <property type="match status" value="1"/>
</dbReference>
<dbReference type="PANTHER" id="PTHR34981:SF1">
    <property type="entry name" value="CELL DIVISION PROTEIN ZAPA"/>
    <property type="match status" value="1"/>
</dbReference>
<name>A0AB36TMR7_ACETH</name>
<dbReference type="Gene3D" id="6.10.250.790">
    <property type="match status" value="1"/>
</dbReference>
<evidence type="ECO:0000313" key="12">
    <source>
        <dbReference type="Proteomes" id="UP000223596"/>
    </source>
</evidence>
<evidence type="ECO:0000256" key="4">
    <source>
        <dbReference type="ARBA" id="ARBA00022618"/>
    </source>
</evidence>
<proteinExistence type="predicted"/>
<dbReference type="Proteomes" id="UP000223596">
    <property type="component" value="Unassembled WGS sequence"/>
</dbReference>
<comment type="caution">
    <text evidence="11">The sequence shown here is derived from an EMBL/GenBank/DDBJ whole genome shotgun (WGS) entry which is preliminary data.</text>
</comment>
<evidence type="ECO:0000256" key="1">
    <source>
        <dbReference type="ARBA" id="ARBA00004496"/>
    </source>
</evidence>
<dbReference type="RefSeq" id="WP_003514181.1">
    <property type="nucleotide sequence ID" value="NZ_CP013828.1"/>
</dbReference>
<gene>
    <name evidence="11" type="ORF">M972_112867</name>
</gene>
<comment type="function">
    <text evidence="7">Activator of cell division through the inhibition of FtsZ GTPase activity, therefore promoting FtsZ assembly into bundles of protofilaments necessary for the formation of the division Z ring. It is recruited early at mid-cell but it is not essential for cell division.</text>
</comment>
<comment type="subunit">
    <text evidence="8">Homodimer. Interacts with FtsZ.</text>
</comment>
<organism evidence="11 12">
    <name type="scientific">Acetivibrio thermocellus AD2</name>
    <dbReference type="NCBI Taxonomy" id="1138384"/>
    <lineage>
        <taxon>Bacteria</taxon>
        <taxon>Bacillati</taxon>
        <taxon>Bacillota</taxon>
        <taxon>Clostridia</taxon>
        <taxon>Eubacteriales</taxon>
        <taxon>Oscillospiraceae</taxon>
        <taxon>Acetivibrio</taxon>
    </lineage>
</organism>
<dbReference type="GO" id="GO:0005829">
    <property type="term" value="C:cytosol"/>
    <property type="evidence" value="ECO:0007669"/>
    <property type="project" value="TreeGrafter"/>
</dbReference>
<keyword evidence="6" id="KW-0131">Cell cycle</keyword>
<evidence type="ECO:0000313" key="11">
    <source>
        <dbReference type="EMBL" id="PFH04045.1"/>
    </source>
</evidence>
<dbReference type="InterPro" id="IPR007838">
    <property type="entry name" value="Cell_div_ZapA-like"/>
</dbReference>
<evidence type="ECO:0000256" key="6">
    <source>
        <dbReference type="ARBA" id="ARBA00023306"/>
    </source>
</evidence>
<evidence type="ECO:0000256" key="2">
    <source>
        <dbReference type="ARBA" id="ARBA00015195"/>
    </source>
</evidence>
<dbReference type="InterPro" id="IPR053712">
    <property type="entry name" value="Bac_CellDiv_Activator"/>
</dbReference>
<dbReference type="Pfam" id="PF05164">
    <property type="entry name" value="ZapA"/>
    <property type="match status" value="1"/>
</dbReference>
<evidence type="ECO:0000256" key="9">
    <source>
        <dbReference type="ARBA" id="ARBA00033158"/>
    </source>
</evidence>
<dbReference type="InterPro" id="IPR036192">
    <property type="entry name" value="Cell_div_ZapA-like_sf"/>
</dbReference>
<keyword evidence="5" id="KW-0717">Septation</keyword>
<keyword evidence="3" id="KW-0963">Cytoplasm</keyword>
<dbReference type="PANTHER" id="PTHR34981">
    <property type="entry name" value="CELL DIVISION PROTEIN ZAPA"/>
    <property type="match status" value="1"/>
</dbReference>
<dbReference type="GO" id="GO:0000917">
    <property type="term" value="P:division septum assembly"/>
    <property type="evidence" value="ECO:0007669"/>
    <property type="project" value="UniProtKB-KW"/>
</dbReference>
<keyword evidence="10" id="KW-0175">Coiled coil</keyword>
<dbReference type="GO" id="GO:0030428">
    <property type="term" value="C:cell septum"/>
    <property type="evidence" value="ECO:0007669"/>
    <property type="project" value="TreeGrafter"/>
</dbReference>
<protein>
    <recommendedName>
        <fullName evidence="2">Cell division protein ZapA</fullName>
    </recommendedName>
    <alternativeName>
        <fullName evidence="9">Z ring-associated protein ZapA</fullName>
    </alternativeName>
</protein>
<dbReference type="GO" id="GO:0000921">
    <property type="term" value="P:septin ring assembly"/>
    <property type="evidence" value="ECO:0007669"/>
    <property type="project" value="TreeGrafter"/>
</dbReference>
<sequence length="136" mass="15712">MAEKNKVEVRIAGKDYTLVGCESEEYIQKVALYIDKKMTEIMRMNNKLSTSMASVLTAVNVADEYFKAQEEIASLSRELKSAKEEIERLKEENRRLANENAVISNKNTYYQLELAKREAELNEVRNTLEKSTRARI</sequence>
<dbReference type="GO" id="GO:0043093">
    <property type="term" value="P:FtsZ-dependent cytokinesis"/>
    <property type="evidence" value="ECO:0007669"/>
    <property type="project" value="TreeGrafter"/>
</dbReference>